<dbReference type="Proteomes" id="UP000256913">
    <property type="component" value="Unassembled WGS sequence"/>
</dbReference>
<dbReference type="SUPFAM" id="SSF82784">
    <property type="entry name" value="OsmC-like"/>
    <property type="match status" value="1"/>
</dbReference>
<accession>A0A3D9ZNN5</accession>
<dbReference type="Pfam" id="PF02566">
    <property type="entry name" value="OsmC"/>
    <property type="match status" value="1"/>
</dbReference>
<dbReference type="InterPro" id="IPR036102">
    <property type="entry name" value="OsmC/Ohrsf"/>
</dbReference>
<name>A0A3D9ZNN5_9ACTN</name>
<evidence type="ECO:0000313" key="1">
    <source>
        <dbReference type="EMBL" id="REF98861.1"/>
    </source>
</evidence>
<dbReference type="Gene3D" id="3.30.300.20">
    <property type="match status" value="1"/>
</dbReference>
<gene>
    <name evidence="1" type="ORF">DFJ67_4885</name>
</gene>
<dbReference type="PANTHER" id="PTHR34352">
    <property type="entry name" value="PROTEIN YHFA"/>
    <property type="match status" value="1"/>
</dbReference>
<dbReference type="RefSeq" id="WP_116070096.1">
    <property type="nucleotide sequence ID" value="NZ_BONB01000004.1"/>
</dbReference>
<organism evidence="1 2">
    <name type="scientific">Asanoa ferruginea</name>
    <dbReference type="NCBI Taxonomy" id="53367"/>
    <lineage>
        <taxon>Bacteria</taxon>
        <taxon>Bacillati</taxon>
        <taxon>Actinomycetota</taxon>
        <taxon>Actinomycetes</taxon>
        <taxon>Micromonosporales</taxon>
        <taxon>Micromonosporaceae</taxon>
        <taxon>Asanoa</taxon>
    </lineage>
</organism>
<sequence>MGFHVTVERTDDGGYVARNGRGGEIRFGTSEGDDFTPVELLLAALGGCNIVTVEPLTAQRGHRLAKLAADLQAEKLKPNKLGPITMTYDVLLPADDAEAEPVFRAVAERVHERYCTVSTALREQTTVDVEIPETLTS</sequence>
<dbReference type="OrthoDB" id="4864805at2"/>
<reference evidence="1 2" key="1">
    <citation type="submission" date="2018-08" db="EMBL/GenBank/DDBJ databases">
        <title>Sequencing the genomes of 1000 actinobacteria strains.</title>
        <authorList>
            <person name="Klenk H.-P."/>
        </authorList>
    </citation>
    <scope>NUCLEOTIDE SEQUENCE [LARGE SCALE GENOMIC DNA]</scope>
    <source>
        <strain evidence="1 2">DSM 44099</strain>
    </source>
</reference>
<dbReference type="InterPro" id="IPR015946">
    <property type="entry name" value="KH_dom-like_a/b"/>
</dbReference>
<dbReference type="PANTHER" id="PTHR34352:SF1">
    <property type="entry name" value="PROTEIN YHFA"/>
    <property type="match status" value="1"/>
</dbReference>
<dbReference type="EMBL" id="QUMQ01000001">
    <property type="protein sequence ID" value="REF98861.1"/>
    <property type="molecule type" value="Genomic_DNA"/>
</dbReference>
<keyword evidence="2" id="KW-1185">Reference proteome</keyword>
<evidence type="ECO:0000313" key="2">
    <source>
        <dbReference type="Proteomes" id="UP000256913"/>
    </source>
</evidence>
<proteinExistence type="predicted"/>
<dbReference type="AlphaFoldDB" id="A0A3D9ZNN5"/>
<dbReference type="InterPro" id="IPR003718">
    <property type="entry name" value="OsmC/Ohr_fam"/>
</dbReference>
<comment type="caution">
    <text evidence="1">The sequence shown here is derived from an EMBL/GenBank/DDBJ whole genome shotgun (WGS) entry which is preliminary data.</text>
</comment>
<protein>
    <submittedName>
        <fullName evidence="1">Putative OsmC-like protein</fullName>
    </submittedName>
</protein>